<organism evidence="1">
    <name type="scientific">viral metagenome</name>
    <dbReference type="NCBI Taxonomy" id="1070528"/>
    <lineage>
        <taxon>unclassified sequences</taxon>
        <taxon>metagenomes</taxon>
        <taxon>organismal metagenomes</taxon>
    </lineage>
</organism>
<dbReference type="EMBL" id="MT141175">
    <property type="protein sequence ID" value="QJA55705.1"/>
    <property type="molecule type" value="Genomic_DNA"/>
</dbReference>
<dbReference type="AlphaFoldDB" id="A0A6M3IE40"/>
<evidence type="ECO:0000313" key="1">
    <source>
        <dbReference type="EMBL" id="QJA55705.1"/>
    </source>
</evidence>
<name>A0A6M3IE40_9ZZZZ</name>
<reference evidence="1" key="1">
    <citation type="submission" date="2020-03" db="EMBL/GenBank/DDBJ databases">
        <title>The deep terrestrial virosphere.</title>
        <authorList>
            <person name="Holmfeldt K."/>
            <person name="Nilsson E."/>
            <person name="Simone D."/>
            <person name="Lopez-Fernandez M."/>
            <person name="Wu X."/>
            <person name="de Brujin I."/>
            <person name="Lundin D."/>
            <person name="Andersson A."/>
            <person name="Bertilsson S."/>
            <person name="Dopson M."/>
        </authorList>
    </citation>
    <scope>NUCLEOTIDE SEQUENCE</scope>
    <source>
        <strain evidence="1">MM415B02000</strain>
    </source>
</reference>
<sequence>MELKKLWGGQSHTGEDIWHVLSIEGGRLWVETTQDSNVNADYLCINPDGTYFLCPSIGTPCDGAKPVIF</sequence>
<accession>A0A6M3IE40</accession>
<gene>
    <name evidence="1" type="ORF">MM415B02000_0001</name>
</gene>
<proteinExistence type="predicted"/>
<protein>
    <submittedName>
        <fullName evidence="1">Uncharacterized protein</fullName>
    </submittedName>
</protein>